<keyword evidence="2 7" id="KW-0819">tRNA processing</keyword>
<evidence type="ECO:0000313" key="9">
    <source>
        <dbReference type="EMBL" id="MFD2597666.1"/>
    </source>
</evidence>
<reference evidence="10" key="1">
    <citation type="journal article" date="2019" name="Int. J. Syst. Evol. Microbiol.">
        <title>The Global Catalogue of Microorganisms (GCM) 10K type strain sequencing project: providing services to taxonomists for standard genome sequencing and annotation.</title>
        <authorList>
            <consortium name="The Broad Institute Genomics Platform"/>
            <consortium name="The Broad Institute Genome Sequencing Center for Infectious Disease"/>
            <person name="Wu L."/>
            <person name="Ma J."/>
        </authorList>
    </citation>
    <scope>NUCLEOTIDE SEQUENCE [LARGE SCALE GENOMIC DNA]</scope>
    <source>
        <strain evidence="10">KCTC 42248</strain>
    </source>
</reference>
<keyword evidence="6 7" id="KW-0694">RNA-binding</keyword>
<dbReference type="EMBL" id="JBHUMA010000004">
    <property type="protein sequence ID" value="MFD2597666.1"/>
    <property type="molecule type" value="Genomic_DNA"/>
</dbReference>
<dbReference type="NCBIfam" id="TIGR00188">
    <property type="entry name" value="rnpA"/>
    <property type="match status" value="1"/>
</dbReference>
<accession>A0ABW5NER7</accession>
<dbReference type="InterPro" id="IPR000100">
    <property type="entry name" value="RNase_P"/>
</dbReference>
<evidence type="ECO:0000256" key="7">
    <source>
        <dbReference type="HAMAP-Rule" id="MF_00227"/>
    </source>
</evidence>
<dbReference type="InterPro" id="IPR014721">
    <property type="entry name" value="Ribsml_uS5_D2-typ_fold_subgr"/>
</dbReference>
<evidence type="ECO:0000256" key="6">
    <source>
        <dbReference type="ARBA" id="ARBA00022884"/>
    </source>
</evidence>
<evidence type="ECO:0000256" key="4">
    <source>
        <dbReference type="ARBA" id="ARBA00022759"/>
    </source>
</evidence>
<comment type="catalytic activity">
    <reaction evidence="7">
        <text>Endonucleolytic cleavage of RNA, removing 5'-extranucleotides from tRNA precursor.</text>
        <dbReference type="EC" id="3.1.26.5"/>
    </reaction>
</comment>
<sequence length="130" mass="15341">MYTFHKEERLCSVKLIQSLFHNGSSFVVYPFRIVYQTEHATEVRAKVLISVSKRRFKHAVTRNRIKRMIREAYRLEKPSGLSVYLSQSPKSLHFAVQYIGKQPEAVLPYLREKMILVFKKLHDETARLDS</sequence>
<dbReference type="Proteomes" id="UP001597393">
    <property type="component" value="Unassembled WGS sequence"/>
</dbReference>
<dbReference type="Gene3D" id="3.30.230.10">
    <property type="match status" value="1"/>
</dbReference>
<comment type="similarity">
    <text evidence="7">Belongs to the RnpA family.</text>
</comment>
<protein>
    <recommendedName>
        <fullName evidence="7 8">Ribonuclease P protein component</fullName>
        <shortName evidence="7">RNase P protein</shortName>
        <shortName evidence="7">RNaseP protein</shortName>
        <ecNumber evidence="7 8">3.1.26.5</ecNumber>
    </recommendedName>
    <alternativeName>
        <fullName evidence="7">Protein C5</fullName>
    </alternativeName>
</protein>
<keyword evidence="10" id="KW-1185">Reference proteome</keyword>
<comment type="subunit">
    <text evidence="7">Consists of a catalytic RNA component (M1 or rnpB) and a protein subunit.</text>
</comment>
<dbReference type="InterPro" id="IPR020539">
    <property type="entry name" value="RNase_P_CS"/>
</dbReference>
<comment type="caution">
    <text evidence="9">The sequence shown here is derived from an EMBL/GenBank/DDBJ whole genome shotgun (WGS) entry which is preliminary data.</text>
</comment>
<evidence type="ECO:0000256" key="5">
    <source>
        <dbReference type="ARBA" id="ARBA00022801"/>
    </source>
</evidence>
<evidence type="ECO:0000313" key="10">
    <source>
        <dbReference type="Proteomes" id="UP001597393"/>
    </source>
</evidence>
<name>A0ABW5NER7_9SPHI</name>
<evidence type="ECO:0000256" key="1">
    <source>
        <dbReference type="ARBA" id="ARBA00002663"/>
    </source>
</evidence>
<dbReference type="EC" id="3.1.26.5" evidence="7 8"/>
<dbReference type="Pfam" id="PF00825">
    <property type="entry name" value="Ribonuclease_P"/>
    <property type="match status" value="1"/>
</dbReference>
<keyword evidence="5 7" id="KW-0378">Hydrolase</keyword>
<evidence type="ECO:0000256" key="2">
    <source>
        <dbReference type="ARBA" id="ARBA00022694"/>
    </source>
</evidence>
<dbReference type="SUPFAM" id="SSF54211">
    <property type="entry name" value="Ribosomal protein S5 domain 2-like"/>
    <property type="match status" value="1"/>
</dbReference>
<dbReference type="InterPro" id="IPR020568">
    <property type="entry name" value="Ribosomal_Su5_D2-typ_SF"/>
</dbReference>
<gene>
    <name evidence="7 9" type="primary">rnpA</name>
    <name evidence="9" type="ORF">ACFSQ3_01780</name>
</gene>
<dbReference type="PROSITE" id="PS00648">
    <property type="entry name" value="RIBONUCLEASE_P"/>
    <property type="match status" value="1"/>
</dbReference>
<organism evidence="9 10">
    <name type="scientific">Sphingobacterium corticis</name>
    <dbReference type="NCBI Taxonomy" id="1812823"/>
    <lineage>
        <taxon>Bacteria</taxon>
        <taxon>Pseudomonadati</taxon>
        <taxon>Bacteroidota</taxon>
        <taxon>Sphingobacteriia</taxon>
        <taxon>Sphingobacteriales</taxon>
        <taxon>Sphingobacteriaceae</taxon>
        <taxon>Sphingobacterium</taxon>
    </lineage>
</organism>
<dbReference type="GO" id="GO:0004526">
    <property type="term" value="F:ribonuclease P activity"/>
    <property type="evidence" value="ECO:0007669"/>
    <property type="project" value="UniProtKB-EC"/>
</dbReference>
<keyword evidence="4 7" id="KW-0255">Endonuclease</keyword>
<evidence type="ECO:0000256" key="3">
    <source>
        <dbReference type="ARBA" id="ARBA00022722"/>
    </source>
</evidence>
<dbReference type="HAMAP" id="MF_00227">
    <property type="entry name" value="RNase_P"/>
    <property type="match status" value="1"/>
</dbReference>
<proteinExistence type="inferred from homology"/>
<evidence type="ECO:0000256" key="8">
    <source>
        <dbReference type="NCBIfam" id="TIGR00188"/>
    </source>
</evidence>
<keyword evidence="3 7" id="KW-0540">Nuclease</keyword>
<comment type="function">
    <text evidence="1 7">RNaseP catalyzes the removal of the 5'-leader sequence from pre-tRNA to produce the mature 5'-terminus. It can also cleave other RNA substrates such as 4.5S RNA. The protein component plays an auxiliary but essential role in vivo by binding to the 5'-leader sequence and broadening the substrate specificity of the ribozyme.</text>
</comment>
<dbReference type="RefSeq" id="WP_380866971.1">
    <property type="nucleotide sequence ID" value="NZ_JBHUMA010000004.1"/>
</dbReference>